<feature type="domain" description="Xylose isomerase-like TIM barrel" evidence="1">
    <location>
        <begin position="58"/>
        <end position="293"/>
    </location>
</feature>
<dbReference type="InterPro" id="IPR036237">
    <property type="entry name" value="Xyl_isomerase-like_sf"/>
</dbReference>
<sequence>MGGVRLIRLRVRAPVDHDRLERIYPSLLRAATLKSVTSRVPVLLSSSSVFPEPTAAAFEMAATVGYDGLEVMVWTDAVSQDAGALKGLADHYGVPVLSVHAPCLLVTQRVWSSDPWERLTRAAQLAETLGAPTVVVHPPFRWQGDYARNFAEGLAKVRGRHPDLTFAVENMFPVKMAGRWVVPYNPGWDPTETGFNAYTLDLSHCAASRVDALEMADRMGAGLRHVHLGDGTGEGRDEHLVPGRGNQPCAELLRSLAGRGFTGSVALEINTRKAASRPAREADLREALAFARRHLEPAVSDGLASGSAAFRP</sequence>
<dbReference type="Pfam" id="PF01261">
    <property type="entry name" value="AP_endonuc_2"/>
    <property type="match status" value="1"/>
</dbReference>
<dbReference type="PANTHER" id="PTHR12110:SF47">
    <property type="match status" value="1"/>
</dbReference>
<name>A0ABQ3WEY2_9ACTN</name>
<dbReference type="InterPro" id="IPR013022">
    <property type="entry name" value="Xyl_isomerase-like_TIM-brl"/>
</dbReference>
<comment type="caution">
    <text evidence="2">The sequence shown here is derived from an EMBL/GenBank/DDBJ whole genome shotgun (WGS) entry which is preliminary data.</text>
</comment>
<accession>A0ABQ3WEY2</accession>
<gene>
    <name evidence="2" type="ORF">Aca07nite_06280</name>
</gene>
<protein>
    <recommendedName>
        <fullName evidence="1">Xylose isomerase-like TIM barrel domain-containing protein</fullName>
    </recommendedName>
</protein>
<evidence type="ECO:0000259" key="1">
    <source>
        <dbReference type="Pfam" id="PF01261"/>
    </source>
</evidence>
<proteinExistence type="predicted"/>
<dbReference type="PANTHER" id="PTHR12110">
    <property type="entry name" value="HYDROXYPYRUVATE ISOMERASE"/>
    <property type="match status" value="1"/>
</dbReference>
<dbReference type="InterPro" id="IPR050312">
    <property type="entry name" value="IolE/XylAMocC-like"/>
</dbReference>
<dbReference type="Gene3D" id="3.20.20.150">
    <property type="entry name" value="Divalent-metal-dependent TIM barrel enzymes"/>
    <property type="match status" value="1"/>
</dbReference>
<dbReference type="SUPFAM" id="SSF51658">
    <property type="entry name" value="Xylose isomerase-like"/>
    <property type="match status" value="1"/>
</dbReference>
<reference evidence="2" key="1">
    <citation type="submission" date="2021-01" db="EMBL/GenBank/DDBJ databases">
        <title>Whole genome shotgun sequence of Actinoplanes capillaceus NBRC 16408.</title>
        <authorList>
            <person name="Komaki H."/>
            <person name="Tamura T."/>
        </authorList>
    </citation>
    <scope>NUCLEOTIDE SEQUENCE [LARGE SCALE GENOMIC DNA]</scope>
    <source>
        <strain evidence="2">NBRC 16408</strain>
    </source>
</reference>
<dbReference type="EMBL" id="BOMF01000010">
    <property type="protein sequence ID" value="GID43353.1"/>
    <property type="molecule type" value="Genomic_DNA"/>
</dbReference>
<organism evidence="2">
    <name type="scientific">Actinoplanes campanulatus</name>
    <dbReference type="NCBI Taxonomy" id="113559"/>
    <lineage>
        <taxon>Bacteria</taxon>
        <taxon>Bacillati</taxon>
        <taxon>Actinomycetota</taxon>
        <taxon>Actinomycetes</taxon>
        <taxon>Micromonosporales</taxon>
        <taxon>Micromonosporaceae</taxon>
        <taxon>Actinoplanes</taxon>
    </lineage>
</organism>
<evidence type="ECO:0000313" key="2">
    <source>
        <dbReference type="EMBL" id="GID43353.1"/>
    </source>
</evidence>